<evidence type="ECO:0000256" key="4">
    <source>
        <dbReference type="ARBA" id="ARBA00022679"/>
    </source>
</evidence>
<sequence>MNLLIYILAFPVIWLVSVLPFRWLYIFSDFVYLFVYKIFKYRVEVVRKNLSIAFPDKTEAEKRNIERKFYHHMCDMFLEMVKSYHMSEKEIKKRMVYTNIELIKPYENSRSIIFLCGHYASYEWLMSLGYFLKHKSYGLYTPITNPYFDRLVKKIRMKHQAFLISRYAAASEMKKHRDENTIACYGFAADQSPSSSKSYRREFLGKIVPVFTGAERLGKQLNTVMVYAKIEKVKRGYYQCTFEILAENPNEMPNYQITDLFFERLNQQIYQKPEYYLWTHNRFKRM</sequence>
<dbReference type="Proteomes" id="UP000243136">
    <property type="component" value="Chromosome"/>
</dbReference>
<reference evidence="8" key="1">
    <citation type="submission" date="2017-06" db="EMBL/GenBank/DDBJ databases">
        <title>Capnocytophaga spp. assemblies.</title>
        <authorList>
            <person name="Gulvik C.A."/>
        </authorList>
    </citation>
    <scope>NUCLEOTIDE SEQUENCE [LARGE SCALE GENOMIC DNA]</scope>
    <source>
        <strain evidence="8">H5594</strain>
    </source>
</reference>
<dbReference type="PIRSF" id="PIRSF026649">
    <property type="entry name" value="MsbB"/>
    <property type="match status" value="1"/>
</dbReference>
<keyword evidence="3" id="KW-0997">Cell inner membrane</keyword>
<comment type="subcellular location">
    <subcellularLocation>
        <location evidence="1">Cell inner membrane</location>
    </subcellularLocation>
</comment>
<name>A0A0B7IC66_9FLAO</name>
<dbReference type="GO" id="GO:0009247">
    <property type="term" value="P:glycolipid biosynthetic process"/>
    <property type="evidence" value="ECO:0007669"/>
    <property type="project" value="UniProtKB-ARBA"/>
</dbReference>
<evidence type="ECO:0000256" key="5">
    <source>
        <dbReference type="ARBA" id="ARBA00023136"/>
    </source>
</evidence>
<dbReference type="CDD" id="cd07984">
    <property type="entry name" value="LPLAT_LABLAT-like"/>
    <property type="match status" value="1"/>
</dbReference>
<proteinExistence type="predicted"/>
<evidence type="ECO:0000313" key="7">
    <source>
        <dbReference type="EMBL" id="ATA92567.1"/>
    </source>
</evidence>
<evidence type="ECO:0000256" key="6">
    <source>
        <dbReference type="ARBA" id="ARBA00023315"/>
    </source>
</evidence>
<gene>
    <name evidence="7" type="ORF">CGC56_10595</name>
</gene>
<organism evidence="7 8">
    <name type="scientific">Capnocytophaga canimorsus</name>
    <dbReference type="NCBI Taxonomy" id="28188"/>
    <lineage>
        <taxon>Bacteria</taxon>
        <taxon>Pseudomonadati</taxon>
        <taxon>Bacteroidota</taxon>
        <taxon>Flavobacteriia</taxon>
        <taxon>Flavobacteriales</taxon>
        <taxon>Flavobacteriaceae</taxon>
        <taxon>Capnocytophaga</taxon>
    </lineage>
</organism>
<evidence type="ECO:0000313" key="8">
    <source>
        <dbReference type="Proteomes" id="UP000243136"/>
    </source>
</evidence>
<dbReference type="PANTHER" id="PTHR30606">
    <property type="entry name" value="LIPID A BIOSYNTHESIS LAUROYL ACYLTRANSFERASE"/>
    <property type="match status" value="1"/>
</dbReference>
<evidence type="ECO:0000256" key="3">
    <source>
        <dbReference type="ARBA" id="ARBA00022519"/>
    </source>
</evidence>
<accession>A0A0B7IC66</accession>
<dbReference type="InterPro" id="IPR004960">
    <property type="entry name" value="LipA_acyltrans"/>
</dbReference>
<keyword evidence="2" id="KW-1003">Cell membrane</keyword>
<keyword evidence="4 7" id="KW-0808">Transferase</keyword>
<dbReference type="Pfam" id="PF03279">
    <property type="entry name" value="Lip_A_acyltrans"/>
    <property type="match status" value="1"/>
</dbReference>
<keyword evidence="6 7" id="KW-0012">Acyltransferase</keyword>
<dbReference type="GO" id="GO:0016746">
    <property type="term" value="F:acyltransferase activity"/>
    <property type="evidence" value="ECO:0007669"/>
    <property type="project" value="UniProtKB-KW"/>
</dbReference>
<keyword evidence="5" id="KW-0472">Membrane</keyword>
<dbReference type="PANTHER" id="PTHR30606:SF10">
    <property type="entry name" value="PHOSPHATIDYLINOSITOL MANNOSIDE ACYLTRANSFERASE"/>
    <property type="match status" value="1"/>
</dbReference>
<dbReference type="GO" id="GO:0005886">
    <property type="term" value="C:plasma membrane"/>
    <property type="evidence" value="ECO:0007669"/>
    <property type="project" value="UniProtKB-SubCell"/>
</dbReference>
<evidence type="ECO:0000256" key="2">
    <source>
        <dbReference type="ARBA" id="ARBA00022475"/>
    </source>
</evidence>
<protein>
    <submittedName>
        <fullName evidence="7">Lipid A biosynthesis acyltransferase</fullName>
    </submittedName>
</protein>
<dbReference type="RefSeq" id="WP_044729510.1">
    <property type="nucleotide sequence ID" value="NZ_CP022388.1"/>
</dbReference>
<evidence type="ECO:0000256" key="1">
    <source>
        <dbReference type="ARBA" id="ARBA00004533"/>
    </source>
</evidence>
<dbReference type="AlphaFoldDB" id="A0A0B7IC66"/>
<dbReference type="EMBL" id="CP022388">
    <property type="protein sequence ID" value="ATA92567.1"/>
    <property type="molecule type" value="Genomic_DNA"/>
</dbReference>